<dbReference type="Gene3D" id="2.160.20.10">
    <property type="entry name" value="Single-stranded right-handed beta-helix, Pectin lyase-like"/>
    <property type="match status" value="1"/>
</dbReference>
<evidence type="ECO:0000256" key="1">
    <source>
        <dbReference type="ARBA" id="ARBA00022723"/>
    </source>
</evidence>
<proteinExistence type="predicted"/>
<comment type="caution">
    <text evidence="6">The sequence shown here is derived from an EMBL/GenBank/DDBJ whole genome shotgun (WGS) entry which is preliminary data.</text>
</comment>
<feature type="compositionally biased region" description="Basic and acidic residues" evidence="4">
    <location>
        <begin position="477"/>
        <end position="486"/>
    </location>
</feature>
<sequence>MNRNFKRILFSACLLAALGGTACSDDTPEQPAGGGTESGETEEPGGEDNPDGPLQMDPVEFAAFPGAEGYGKNTVGGRGGKVYHVTSLDDDANNPAEGTLRWVLKQKGAKTVVFDVAGTIHLKADLKTNNDNLTIAGQTSPGGICLADYAFVINSNEVIIRFLRFRPGDDSGKEPDGLGGMDKKNIIIDHCSVSWSVDECLSVYGMENSTVQWCIAAQALRVSVHGKGTHCYGGNWGGNKASYHHNLIAHCESRVPRLGPRPSTQLNEYVDIRNNVFYNWAGEGCYGAENQNINIVDNYYKPGPATNSGKETDRIRYRIAKIGVRTLDYVTEDDGSYNDWYPSLHKWGTFYVTGNVVEGHDDVTADNWTKGIYAQQENGSKVDNLWTEETMKAIRKESPVVDPVMTTEHSAQEAYQAVLNYAGACNYRDAIDELVLSDVKEGKATCTASGNKPGYINEPEDVLQALSELGDNPYPELAKDTSRDVTDTDGDGMPDAFETAYGLDANNPDDGNANTLDPAGKYTNLEMYLHSLVQDIIKKQQQ</sequence>
<dbReference type="SUPFAM" id="SSF51126">
    <property type="entry name" value="Pectin lyase-like"/>
    <property type="match status" value="1"/>
</dbReference>
<feature type="signal peptide" evidence="5">
    <location>
        <begin position="1"/>
        <end position="24"/>
    </location>
</feature>
<dbReference type="GO" id="GO:0046872">
    <property type="term" value="F:metal ion binding"/>
    <property type="evidence" value="ECO:0007669"/>
    <property type="project" value="UniProtKB-KW"/>
</dbReference>
<accession>A0A412GTI8</accession>
<dbReference type="GO" id="GO:0016829">
    <property type="term" value="F:lyase activity"/>
    <property type="evidence" value="ECO:0007669"/>
    <property type="project" value="UniProtKB-KW"/>
</dbReference>
<feature type="region of interest" description="Disordered" evidence="4">
    <location>
        <begin position="24"/>
        <end position="58"/>
    </location>
</feature>
<feature type="chain" id="PRO_5019403952" evidence="5">
    <location>
        <begin position="25"/>
        <end position="542"/>
    </location>
</feature>
<dbReference type="RefSeq" id="WP_118483678.1">
    <property type="nucleotide sequence ID" value="NZ_CAUCNJ010000014.1"/>
</dbReference>
<dbReference type="PANTHER" id="PTHR42970">
    <property type="entry name" value="PECTATE LYASE C-RELATED"/>
    <property type="match status" value="1"/>
</dbReference>
<evidence type="ECO:0000313" key="6">
    <source>
        <dbReference type="EMBL" id="RGR98078.1"/>
    </source>
</evidence>
<organism evidence="6 7">
    <name type="scientific">Phocaeicola coprocola</name>
    <dbReference type="NCBI Taxonomy" id="310298"/>
    <lineage>
        <taxon>Bacteria</taxon>
        <taxon>Pseudomonadati</taxon>
        <taxon>Bacteroidota</taxon>
        <taxon>Bacteroidia</taxon>
        <taxon>Bacteroidales</taxon>
        <taxon>Bacteroidaceae</taxon>
        <taxon>Phocaeicola</taxon>
    </lineage>
</organism>
<evidence type="ECO:0000256" key="2">
    <source>
        <dbReference type="ARBA" id="ARBA00022729"/>
    </source>
</evidence>
<dbReference type="InterPro" id="IPR052063">
    <property type="entry name" value="Polysaccharide_Lyase_1"/>
</dbReference>
<reference evidence="6 7" key="1">
    <citation type="submission" date="2018-08" db="EMBL/GenBank/DDBJ databases">
        <title>A genome reference for cultivated species of the human gut microbiota.</title>
        <authorList>
            <person name="Zou Y."/>
            <person name="Xue W."/>
            <person name="Luo G."/>
        </authorList>
    </citation>
    <scope>NUCLEOTIDE SEQUENCE [LARGE SCALE GENOMIC DNA]</scope>
    <source>
        <strain evidence="6 7">AF24-2</strain>
    </source>
</reference>
<dbReference type="AlphaFoldDB" id="A0A412GTI8"/>
<keyword evidence="1" id="KW-0479">Metal-binding</keyword>
<name>A0A412GTI8_9BACT</name>
<dbReference type="PANTHER" id="PTHR42970:SF1">
    <property type="entry name" value="PECTATE LYASE C-RELATED"/>
    <property type="match status" value="1"/>
</dbReference>
<keyword evidence="7" id="KW-1185">Reference proteome</keyword>
<evidence type="ECO:0000313" key="7">
    <source>
        <dbReference type="Proteomes" id="UP000285864"/>
    </source>
</evidence>
<feature type="compositionally biased region" description="Acidic residues" evidence="4">
    <location>
        <begin position="39"/>
        <end position="50"/>
    </location>
</feature>
<feature type="region of interest" description="Disordered" evidence="4">
    <location>
        <begin position="471"/>
        <end position="492"/>
    </location>
</feature>
<keyword evidence="2 5" id="KW-0732">Signal</keyword>
<dbReference type="EMBL" id="QRUU01000015">
    <property type="protein sequence ID" value="RGR98078.1"/>
    <property type="molecule type" value="Genomic_DNA"/>
</dbReference>
<evidence type="ECO:0000256" key="4">
    <source>
        <dbReference type="SAM" id="MobiDB-lite"/>
    </source>
</evidence>
<evidence type="ECO:0000256" key="5">
    <source>
        <dbReference type="SAM" id="SignalP"/>
    </source>
</evidence>
<dbReference type="PRINTS" id="PR00807">
    <property type="entry name" value="AMBALLERGEN"/>
</dbReference>
<keyword evidence="3" id="KW-0325">Glycoprotein</keyword>
<keyword evidence="6" id="KW-0456">Lyase</keyword>
<dbReference type="InterPro" id="IPR018082">
    <property type="entry name" value="AmbAllergen"/>
</dbReference>
<dbReference type="InterPro" id="IPR011050">
    <property type="entry name" value="Pectin_lyase_fold/virulence"/>
</dbReference>
<dbReference type="InterPro" id="IPR012334">
    <property type="entry name" value="Pectin_lyas_fold"/>
</dbReference>
<dbReference type="PROSITE" id="PS51257">
    <property type="entry name" value="PROKAR_LIPOPROTEIN"/>
    <property type="match status" value="1"/>
</dbReference>
<protein>
    <submittedName>
        <fullName evidence="6">Pectate lyase</fullName>
    </submittedName>
</protein>
<gene>
    <name evidence="6" type="ORF">DWY20_05220</name>
</gene>
<dbReference type="Proteomes" id="UP000285864">
    <property type="component" value="Unassembled WGS sequence"/>
</dbReference>
<dbReference type="GeneID" id="79858251"/>
<evidence type="ECO:0000256" key="3">
    <source>
        <dbReference type="ARBA" id="ARBA00023180"/>
    </source>
</evidence>